<evidence type="ECO:0000313" key="9">
    <source>
        <dbReference type="Proteomes" id="UP001054889"/>
    </source>
</evidence>
<sequence>MAAFLTFMVALFFSATYGSVSACERCARQGKAAYSPSLSPLPRGGGVCGYGAMAAEINGGFFATGGPRQHRGGLGCGRCFQMRCRDAKLCSSGGVRVVLTDFHRSNRTDFMLGGPAFAGLSKPGMAHELKRLDAVSVEYKSTIFPEAGIDSMRLQNKNLSILVEEQSKRPSNLVVKFLYQGGQTDILAVDVAQVGSSDWRFMTRVYGPVWSTDRVPTGPLQFRAVVTGGYDGKWVWAEQRFSPPTGSPARSTTPASG</sequence>
<dbReference type="PANTHER" id="PTHR31692">
    <property type="entry name" value="EXPANSIN-B3"/>
    <property type="match status" value="1"/>
</dbReference>
<organism evidence="8 9">
    <name type="scientific">Eleusine coracana subsp. coracana</name>
    <dbReference type="NCBI Taxonomy" id="191504"/>
    <lineage>
        <taxon>Eukaryota</taxon>
        <taxon>Viridiplantae</taxon>
        <taxon>Streptophyta</taxon>
        <taxon>Embryophyta</taxon>
        <taxon>Tracheophyta</taxon>
        <taxon>Spermatophyta</taxon>
        <taxon>Magnoliopsida</taxon>
        <taxon>Liliopsida</taxon>
        <taxon>Poales</taxon>
        <taxon>Poaceae</taxon>
        <taxon>PACMAD clade</taxon>
        <taxon>Chloridoideae</taxon>
        <taxon>Cynodonteae</taxon>
        <taxon>Eleusininae</taxon>
        <taxon>Eleusine</taxon>
    </lineage>
</organism>
<dbReference type="PANTHER" id="PTHR31692:SF67">
    <property type="entry name" value="EXPANSIN-LIKE A3"/>
    <property type="match status" value="1"/>
</dbReference>
<dbReference type="Gene3D" id="2.40.40.10">
    <property type="entry name" value="RlpA-like domain"/>
    <property type="match status" value="1"/>
</dbReference>
<evidence type="ECO:0000256" key="3">
    <source>
        <dbReference type="ARBA" id="ARBA00023180"/>
    </source>
</evidence>
<keyword evidence="9" id="KW-1185">Reference proteome</keyword>
<dbReference type="PROSITE" id="PS50843">
    <property type="entry name" value="EXPANSIN_CBD"/>
    <property type="match status" value="1"/>
</dbReference>
<gene>
    <name evidence="8" type="primary">gb20778</name>
    <name evidence="8" type="ORF">PR202_gb20778</name>
</gene>
<accession>A0AAV5FDG0</accession>
<feature type="domain" description="Expansin-like EG45" evidence="6">
    <location>
        <begin position="45"/>
        <end position="140"/>
    </location>
</feature>
<dbReference type="Proteomes" id="UP001054889">
    <property type="component" value="Unassembled WGS sequence"/>
</dbReference>
<dbReference type="InterPro" id="IPR007112">
    <property type="entry name" value="Expansin/allergen_DPBB_dom"/>
</dbReference>
<feature type="signal peptide" evidence="5">
    <location>
        <begin position="1"/>
        <end position="22"/>
    </location>
</feature>
<dbReference type="SUPFAM" id="SSF50685">
    <property type="entry name" value="Barwin-like endoglucanases"/>
    <property type="match status" value="1"/>
</dbReference>
<dbReference type="PROSITE" id="PS50842">
    <property type="entry name" value="EXPANSIN_EG45"/>
    <property type="match status" value="1"/>
</dbReference>
<dbReference type="PRINTS" id="PR01225">
    <property type="entry name" value="EXPANSNFAMLY"/>
</dbReference>
<dbReference type="Gene3D" id="2.60.40.760">
    <property type="entry name" value="Expansin, cellulose-binding-like domain"/>
    <property type="match status" value="1"/>
</dbReference>
<dbReference type="AlphaFoldDB" id="A0AAV5FDG0"/>
<reference evidence="8" key="1">
    <citation type="journal article" date="2018" name="DNA Res.">
        <title>Multiple hybrid de novo genome assembly of finger millet, an orphan allotetraploid crop.</title>
        <authorList>
            <person name="Hatakeyama M."/>
            <person name="Aluri S."/>
            <person name="Balachadran M.T."/>
            <person name="Sivarajan S.R."/>
            <person name="Patrignani A."/>
            <person name="Gruter S."/>
            <person name="Poveda L."/>
            <person name="Shimizu-Inatsugi R."/>
            <person name="Baeten J."/>
            <person name="Francoijs K.J."/>
            <person name="Nataraja K.N."/>
            <person name="Reddy Y.A.N."/>
            <person name="Phadnis S."/>
            <person name="Ravikumar R.L."/>
            <person name="Schlapbach R."/>
            <person name="Sreeman S.M."/>
            <person name="Shimizu K.K."/>
        </authorList>
    </citation>
    <scope>NUCLEOTIDE SEQUENCE</scope>
</reference>
<keyword evidence="5" id="KW-0732">Signal</keyword>
<comment type="subcellular location">
    <subcellularLocation>
        <location evidence="1">Secreted</location>
    </subcellularLocation>
</comment>
<comment type="caution">
    <text evidence="8">The sequence shown here is derived from an EMBL/GenBank/DDBJ whole genome shotgun (WGS) entry which is preliminary data.</text>
</comment>
<dbReference type="CDD" id="cd22276">
    <property type="entry name" value="DPBB_EXLA_N"/>
    <property type="match status" value="1"/>
</dbReference>
<evidence type="ECO:0000313" key="8">
    <source>
        <dbReference type="EMBL" id="GJN32281.1"/>
    </source>
</evidence>
<dbReference type="InterPro" id="IPR007118">
    <property type="entry name" value="Expan_Lol_pI"/>
</dbReference>
<dbReference type="Pfam" id="PF01357">
    <property type="entry name" value="Expansin_C"/>
    <property type="match status" value="1"/>
</dbReference>
<dbReference type="InterPro" id="IPR036749">
    <property type="entry name" value="Expansin_CBD_sf"/>
</dbReference>
<comment type="similarity">
    <text evidence="4">Belongs to the expansin family.</text>
</comment>
<keyword evidence="2" id="KW-0964">Secreted</keyword>
<protein>
    <recommendedName>
        <fullName evidence="10">Expansin-like A2</fullName>
    </recommendedName>
</protein>
<evidence type="ECO:0000259" key="7">
    <source>
        <dbReference type="PROSITE" id="PS50843"/>
    </source>
</evidence>
<feature type="chain" id="PRO_5043697219" description="Expansin-like A2" evidence="5">
    <location>
        <begin position="23"/>
        <end position="257"/>
    </location>
</feature>
<dbReference type="GO" id="GO:0005576">
    <property type="term" value="C:extracellular region"/>
    <property type="evidence" value="ECO:0007669"/>
    <property type="project" value="UniProtKB-SubCell"/>
</dbReference>
<feature type="domain" description="Expansin-like CBD" evidence="7">
    <location>
        <begin position="171"/>
        <end position="254"/>
    </location>
</feature>
<dbReference type="InterPro" id="IPR036908">
    <property type="entry name" value="RlpA-like_sf"/>
</dbReference>
<dbReference type="EMBL" id="BQKI01000084">
    <property type="protein sequence ID" value="GJN32281.1"/>
    <property type="molecule type" value="Genomic_DNA"/>
</dbReference>
<keyword evidence="3" id="KW-0325">Glycoprotein</keyword>
<evidence type="ECO:0000256" key="2">
    <source>
        <dbReference type="ARBA" id="ARBA00022525"/>
    </source>
</evidence>
<name>A0AAV5FDG0_ELECO</name>
<reference evidence="8" key="2">
    <citation type="submission" date="2021-12" db="EMBL/GenBank/DDBJ databases">
        <title>Resequencing data analysis of finger millet.</title>
        <authorList>
            <person name="Hatakeyama M."/>
            <person name="Aluri S."/>
            <person name="Balachadran M.T."/>
            <person name="Sivarajan S.R."/>
            <person name="Poveda L."/>
            <person name="Shimizu-Inatsugi R."/>
            <person name="Schlapbach R."/>
            <person name="Sreeman S.M."/>
            <person name="Shimizu K.K."/>
        </authorList>
    </citation>
    <scope>NUCLEOTIDE SEQUENCE</scope>
</reference>
<evidence type="ECO:0008006" key="10">
    <source>
        <dbReference type="Google" id="ProtNLM"/>
    </source>
</evidence>
<dbReference type="InterPro" id="IPR007117">
    <property type="entry name" value="Expansin_CBD"/>
</dbReference>
<evidence type="ECO:0000256" key="1">
    <source>
        <dbReference type="ARBA" id="ARBA00004613"/>
    </source>
</evidence>
<evidence type="ECO:0000259" key="6">
    <source>
        <dbReference type="PROSITE" id="PS50842"/>
    </source>
</evidence>
<evidence type="ECO:0000256" key="4">
    <source>
        <dbReference type="RuleBase" id="RU003460"/>
    </source>
</evidence>
<dbReference type="SUPFAM" id="SSF49590">
    <property type="entry name" value="PHL pollen allergen"/>
    <property type="match status" value="1"/>
</dbReference>
<proteinExistence type="inferred from homology"/>
<evidence type="ECO:0000256" key="5">
    <source>
        <dbReference type="SAM" id="SignalP"/>
    </source>
</evidence>